<dbReference type="Proteomes" id="UP000489600">
    <property type="component" value="Unassembled WGS sequence"/>
</dbReference>
<feature type="domain" description="Protease Do-like PDZ" evidence="4">
    <location>
        <begin position="95"/>
        <end position="217"/>
    </location>
</feature>
<evidence type="ECO:0000259" key="4">
    <source>
        <dbReference type="Pfam" id="PF17815"/>
    </source>
</evidence>
<dbReference type="EMBL" id="CABITT030000008">
    <property type="protein sequence ID" value="VVB16011.1"/>
    <property type="molecule type" value="Genomic_DNA"/>
</dbReference>
<proteinExistence type="predicted"/>
<dbReference type="Pfam" id="PF17815">
    <property type="entry name" value="PDZ_3"/>
    <property type="match status" value="1"/>
</dbReference>
<evidence type="ECO:0000313" key="6">
    <source>
        <dbReference type="Proteomes" id="UP000489600"/>
    </source>
</evidence>
<dbReference type="Gene3D" id="3.20.190.20">
    <property type="match status" value="1"/>
</dbReference>
<dbReference type="InterPro" id="IPR046449">
    <property type="entry name" value="DEGP_PDZ_sf"/>
</dbReference>
<evidence type="ECO:0000256" key="2">
    <source>
        <dbReference type="ARBA" id="ARBA00022801"/>
    </source>
</evidence>
<dbReference type="PANTHER" id="PTHR45980">
    <property type="match status" value="1"/>
</dbReference>
<reference evidence="5" key="1">
    <citation type="submission" date="2019-07" db="EMBL/GenBank/DDBJ databases">
        <authorList>
            <person name="Dittberner H."/>
        </authorList>
    </citation>
    <scope>NUCLEOTIDE SEQUENCE [LARGE SCALE GENOMIC DNA]</scope>
</reference>
<name>A0A565CR06_9BRAS</name>
<evidence type="ECO:0000256" key="1">
    <source>
        <dbReference type="ARBA" id="ARBA00022670"/>
    </source>
</evidence>
<dbReference type="GO" id="GO:0004252">
    <property type="term" value="F:serine-type endopeptidase activity"/>
    <property type="evidence" value="ECO:0007669"/>
    <property type="project" value="TreeGrafter"/>
</dbReference>
<evidence type="ECO:0000313" key="5">
    <source>
        <dbReference type="EMBL" id="VVB16011.1"/>
    </source>
</evidence>
<dbReference type="AlphaFoldDB" id="A0A565CR06"/>
<dbReference type="OrthoDB" id="1111454at2759"/>
<evidence type="ECO:0000256" key="3">
    <source>
        <dbReference type="ARBA" id="ARBA00022825"/>
    </source>
</evidence>
<dbReference type="InterPro" id="IPR036034">
    <property type="entry name" value="PDZ_sf"/>
</dbReference>
<keyword evidence="2" id="KW-0378">Hydrolase</keyword>
<protein>
    <recommendedName>
        <fullName evidence="4">Protease Do-like PDZ domain-containing protein</fullName>
    </recommendedName>
</protein>
<comment type="caution">
    <text evidence="5">The sequence shown here is derived from an EMBL/GenBank/DDBJ whole genome shotgun (WGS) entry which is preliminary data.</text>
</comment>
<keyword evidence="6" id="KW-1185">Reference proteome</keyword>
<dbReference type="GO" id="GO:0006508">
    <property type="term" value="P:proteolysis"/>
    <property type="evidence" value="ECO:0007669"/>
    <property type="project" value="UniProtKB-KW"/>
</dbReference>
<accession>A0A565CR06</accession>
<dbReference type="InterPro" id="IPR041517">
    <property type="entry name" value="DEGP_PDZ"/>
</dbReference>
<dbReference type="PANTHER" id="PTHR45980:SF10">
    <property type="entry name" value="PROTEASE DO-LIKE 3, MITOCHONDRIAL-RELATED"/>
    <property type="match status" value="1"/>
</dbReference>
<keyword evidence="1" id="KW-0645">Protease</keyword>
<gene>
    <name evidence="5" type="ORF">ANE_LOCUS26455</name>
</gene>
<organism evidence="5 6">
    <name type="scientific">Arabis nemorensis</name>
    <dbReference type="NCBI Taxonomy" id="586526"/>
    <lineage>
        <taxon>Eukaryota</taxon>
        <taxon>Viridiplantae</taxon>
        <taxon>Streptophyta</taxon>
        <taxon>Embryophyta</taxon>
        <taxon>Tracheophyta</taxon>
        <taxon>Spermatophyta</taxon>
        <taxon>Magnoliopsida</taxon>
        <taxon>eudicotyledons</taxon>
        <taxon>Gunneridae</taxon>
        <taxon>Pentapetalae</taxon>
        <taxon>rosids</taxon>
        <taxon>malvids</taxon>
        <taxon>Brassicales</taxon>
        <taxon>Brassicaceae</taxon>
        <taxon>Arabideae</taxon>
        <taxon>Arabis</taxon>
    </lineage>
</organism>
<dbReference type="Gene3D" id="2.30.42.10">
    <property type="match status" value="1"/>
</dbReference>
<dbReference type="SUPFAM" id="SSF50156">
    <property type="entry name" value="PDZ domain-like"/>
    <property type="match status" value="1"/>
</dbReference>
<sequence length="227" mass="25909">MSDEMTGALINQIYPLSNAHKILKEYDVILAIDDVPIGNDHSVPFRKEERVDLEDWLCLKRPGETTLVKVLRDGREHVFNINLNSKQPLLLEKFLPSYYILASFVFVPLSAKFLPSYKCSCISDRKPRKASEQVVIISEELEWGNFSIFENFEVKKVNGVEVVNLKHLSELIEKCCTEDLRFDLEQNKVIVLNTKSAKEATSSIIERFGIPSAMSKDLQRTNSGRVC</sequence>
<keyword evidence="3" id="KW-0720">Serine protease</keyword>